<dbReference type="InterPro" id="IPR013718">
    <property type="entry name" value="COQ9_C"/>
</dbReference>
<dbReference type="EMBL" id="AEWJ01000051">
    <property type="protein sequence ID" value="EGD57880.1"/>
    <property type="molecule type" value="Genomic_DNA"/>
</dbReference>
<sequence length="220" mass="24154">MTDAQTVAGEDGFRIALAPHVAEAAAFDGWTDAAVDAAAEVIGADPAAARFAFGGKPMAMIAAWTEAIDAEMCEALPFERLATLPIRERIRALVQFRLDAVAGREEALRRALIEMAKPGNVATATRLGWKSADAMWRLAGDTATDYNHYTKRATLAAIYAATLAVYADDRSEDHEETRAFLSRRIDGIMRFEKFKAQLLKPKGERPSLTRLLGRLRYPAR</sequence>
<evidence type="ECO:0000313" key="9">
    <source>
        <dbReference type="Proteomes" id="UP000004728"/>
    </source>
</evidence>
<keyword evidence="3" id="KW-0831">Ubiquinone biosynthesis</keyword>
<protein>
    <submittedName>
        <fullName evidence="8">RpsU-divergently transcribed</fullName>
    </submittedName>
</protein>
<evidence type="ECO:0000256" key="4">
    <source>
        <dbReference type="ARBA" id="ARBA00022946"/>
    </source>
</evidence>
<dbReference type="PANTHER" id="PTHR21427:SF19">
    <property type="entry name" value="UBIQUINONE BIOSYNTHESIS PROTEIN COQ9, MITOCHONDRIAL"/>
    <property type="match status" value="1"/>
</dbReference>
<evidence type="ECO:0000256" key="3">
    <source>
        <dbReference type="ARBA" id="ARBA00022688"/>
    </source>
</evidence>
<keyword evidence="9" id="KW-1185">Reference proteome</keyword>
<dbReference type="Proteomes" id="UP000004728">
    <property type="component" value="Unassembled WGS sequence"/>
</dbReference>
<evidence type="ECO:0000313" key="8">
    <source>
        <dbReference type="EMBL" id="EGD57880.1"/>
    </source>
</evidence>
<evidence type="ECO:0000256" key="6">
    <source>
        <dbReference type="ARBA" id="ARBA00058104"/>
    </source>
</evidence>
<dbReference type="NCBIfam" id="TIGR02396">
    <property type="entry name" value="diverge_rpsU"/>
    <property type="match status" value="1"/>
</dbReference>
<evidence type="ECO:0000256" key="1">
    <source>
        <dbReference type="ARBA" id="ARBA00004749"/>
    </source>
</evidence>
<proteinExistence type="inferred from homology"/>
<feature type="domain" description="COQ9 C-terminal" evidence="7">
    <location>
        <begin position="122"/>
        <end position="192"/>
    </location>
</feature>
<dbReference type="HOGENOM" id="CLU_057411_3_0_5"/>
<comment type="caution">
    <text evidence="8">The sequence shown here is derived from an EMBL/GenBank/DDBJ whole genome shotgun (WGS) entry which is preliminary data.</text>
</comment>
<comment type="function">
    <text evidence="6">Membrane-associated protein that warps the membrane surface to access and bind aromatic isoprenes with high specificity, including ubiquinone (CoQ) isoprene intermediates and presents them directly to COQ7, therefore facilitating the COQ7-mediated hydroxylase step. Participates in the biosynthesis of coenzyme Q, also named ubiquinone, an essential lipid-soluble electron transporter for aerobic cellular respiration.</text>
</comment>
<gene>
    <name evidence="8" type="ORF">Y88_3210</name>
</gene>
<dbReference type="GO" id="GO:0006744">
    <property type="term" value="P:ubiquinone biosynthetic process"/>
    <property type="evidence" value="ECO:0007669"/>
    <property type="project" value="UniProtKB-KW"/>
</dbReference>
<dbReference type="GO" id="GO:0008289">
    <property type="term" value="F:lipid binding"/>
    <property type="evidence" value="ECO:0007669"/>
    <property type="project" value="UniProtKB-KW"/>
</dbReference>
<dbReference type="InterPro" id="IPR012762">
    <property type="entry name" value="Ubiq_biosynth_COQ9"/>
</dbReference>
<evidence type="ECO:0000256" key="5">
    <source>
        <dbReference type="ARBA" id="ARBA00023121"/>
    </source>
</evidence>
<dbReference type="InParanoid" id="F1ZBN5"/>
<dbReference type="Pfam" id="PF08511">
    <property type="entry name" value="COQ9"/>
    <property type="match status" value="1"/>
</dbReference>
<keyword evidence="4" id="KW-0809">Transit peptide</keyword>
<dbReference type="PANTHER" id="PTHR21427">
    <property type="entry name" value="UBIQUINONE BIOSYNTHESIS PROTEIN COQ9, MITOCHONDRIAL"/>
    <property type="match status" value="1"/>
</dbReference>
<comment type="similarity">
    <text evidence="2">Belongs to the COQ9 family.</text>
</comment>
<comment type="pathway">
    <text evidence="1">Cofactor biosynthesis; ubiquinone biosynthesis.</text>
</comment>
<keyword evidence="5" id="KW-0446">Lipid-binding</keyword>
<dbReference type="RefSeq" id="WP_008070706.1">
    <property type="nucleotide sequence ID" value="NZ_AQWK01000007.1"/>
</dbReference>
<dbReference type="Gene3D" id="1.10.357.10">
    <property type="entry name" value="Tetracycline Repressor, domain 2"/>
    <property type="match status" value="1"/>
</dbReference>
<evidence type="ECO:0000256" key="2">
    <source>
        <dbReference type="ARBA" id="ARBA00010766"/>
    </source>
</evidence>
<organism evidence="8 9">
    <name type="scientific">Novosphingobium nitrogenifigens DSM 19370</name>
    <dbReference type="NCBI Taxonomy" id="983920"/>
    <lineage>
        <taxon>Bacteria</taxon>
        <taxon>Pseudomonadati</taxon>
        <taxon>Pseudomonadota</taxon>
        <taxon>Alphaproteobacteria</taxon>
        <taxon>Sphingomonadales</taxon>
        <taxon>Sphingomonadaceae</taxon>
        <taxon>Novosphingobium</taxon>
    </lineage>
</organism>
<reference evidence="8 9" key="1">
    <citation type="journal article" date="2012" name="J. Bacteriol.">
        <title>Draft Genome Sequence of Novosphingobium nitrogenifigens Y88T.</title>
        <authorList>
            <person name="Strabala T.J."/>
            <person name="Macdonald L."/>
            <person name="Liu V."/>
            <person name="Smit A.M."/>
        </authorList>
    </citation>
    <scope>NUCLEOTIDE SEQUENCE [LARGE SCALE GENOMIC DNA]</scope>
    <source>
        <strain evidence="8 9">DSM 19370</strain>
    </source>
</reference>
<dbReference type="eggNOG" id="COG5590">
    <property type="taxonomic scope" value="Bacteria"/>
</dbReference>
<name>F1ZBN5_9SPHN</name>
<dbReference type="STRING" id="983920.Y88_3210"/>
<dbReference type="OrthoDB" id="7201143at2"/>
<dbReference type="AlphaFoldDB" id="F1ZBN5"/>
<accession>F1ZBN5</accession>
<evidence type="ECO:0000259" key="7">
    <source>
        <dbReference type="Pfam" id="PF08511"/>
    </source>
</evidence>